<evidence type="ECO:0000313" key="3">
    <source>
        <dbReference type="Proteomes" id="UP000438182"/>
    </source>
</evidence>
<dbReference type="EMBL" id="WSTA01000011">
    <property type="protein sequence ID" value="MWB97708.1"/>
    <property type="molecule type" value="Genomic_DNA"/>
</dbReference>
<evidence type="ECO:0000313" key="2">
    <source>
        <dbReference type="EMBL" id="MWB97708.1"/>
    </source>
</evidence>
<proteinExistence type="predicted"/>
<organism evidence="2 3">
    <name type="scientific">Agromyces seonyuensis</name>
    <dbReference type="NCBI Taxonomy" id="2662446"/>
    <lineage>
        <taxon>Bacteria</taxon>
        <taxon>Bacillati</taxon>
        <taxon>Actinomycetota</taxon>
        <taxon>Actinomycetes</taxon>
        <taxon>Micrococcales</taxon>
        <taxon>Microbacteriaceae</taxon>
        <taxon>Agromyces</taxon>
    </lineage>
</organism>
<feature type="transmembrane region" description="Helical" evidence="1">
    <location>
        <begin position="80"/>
        <end position="101"/>
    </location>
</feature>
<accession>A0A6I4NTI7</accession>
<dbReference type="AlphaFoldDB" id="A0A6I4NTI7"/>
<feature type="transmembrane region" description="Helical" evidence="1">
    <location>
        <begin position="50"/>
        <end position="68"/>
    </location>
</feature>
<keyword evidence="1" id="KW-0812">Transmembrane</keyword>
<protein>
    <submittedName>
        <fullName evidence="2">Uncharacterized protein</fullName>
    </submittedName>
</protein>
<name>A0A6I4NTI7_9MICO</name>
<keyword evidence="3" id="KW-1185">Reference proteome</keyword>
<dbReference type="Proteomes" id="UP000438182">
    <property type="component" value="Unassembled WGS sequence"/>
</dbReference>
<sequence length="103" mass="10633">MEHVDGRRRWGSILLVWAVALAGAVSVVAFELGGAHVQFGTHSLGGYDALVAVLAICVLVGLIVELATRRPAGFVFRLTTSLAGVVAVLLLAAIVLLPAFLAG</sequence>
<dbReference type="RefSeq" id="WP_160423056.1">
    <property type="nucleotide sequence ID" value="NZ_WSTA01000011.1"/>
</dbReference>
<keyword evidence="1" id="KW-1133">Transmembrane helix</keyword>
<evidence type="ECO:0000256" key="1">
    <source>
        <dbReference type="SAM" id="Phobius"/>
    </source>
</evidence>
<gene>
    <name evidence="2" type="ORF">GB864_03965</name>
</gene>
<feature type="transmembrane region" description="Helical" evidence="1">
    <location>
        <begin position="12"/>
        <end position="30"/>
    </location>
</feature>
<reference evidence="2 3" key="1">
    <citation type="submission" date="2019-12" db="EMBL/GenBank/DDBJ databases">
        <authorList>
            <person name="Kim Y.S."/>
        </authorList>
    </citation>
    <scope>NUCLEOTIDE SEQUENCE [LARGE SCALE GENOMIC DNA]</scope>
    <source>
        <strain evidence="2 3">MMS17-SY077</strain>
    </source>
</reference>
<keyword evidence="1" id="KW-0472">Membrane</keyword>
<comment type="caution">
    <text evidence="2">The sequence shown here is derived from an EMBL/GenBank/DDBJ whole genome shotgun (WGS) entry which is preliminary data.</text>
</comment>